<evidence type="ECO:0000256" key="9">
    <source>
        <dbReference type="ARBA" id="ARBA00022620"/>
    </source>
</evidence>
<comment type="subcellular location">
    <subcellularLocation>
        <location evidence="2">Cytoplasm</location>
    </subcellularLocation>
    <subcellularLocation>
        <location evidence="1">Nucleus</location>
    </subcellularLocation>
    <subcellularLocation>
        <location evidence="3 16">Secreted</location>
    </subcellularLocation>
</comment>
<comment type="subunit">
    <text evidence="15">Monomer. Interacts with TMED10; the interaction mediates the translocation from the cytoplasm into the ERGIC (endoplasmic reticulum-Golgi intermediate compartment) and thereby secretion. Interacts with IL1R1. Interacts with S100A13; this interaction is the first step in the export of IL1A, followed by direct translocation of this complex across the plasma membrane.</text>
</comment>
<evidence type="ECO:0000256" key="6">
    <source>
        <dbReference type="ARBA" id="ARBA00022514"/>
    </source>
</evidence>
<dbReference type="InterPro" id="IPR000975">
    <property type="entry name" value="IL-1_fam"/>
</dbReference>
<evidence type="ECO:0000256" key="10">
    <source>
        <dbReference type="ARBA" id="ARBA00022990"/>
    </source>
</evidence>
<evidence type="ECO:0000256" key="14">
    <source>
        <dbReference type="ARBA" id="ARBA00023246"/>
    </source>
</evidence>
<evidence type="ECO:0000256" key="3">
    <source>
        <dbReference type="ARBA" id="ARBA00004613"/>
    </source>
</evidence>
<dbReference type="InterPro" id="IPR003502">
    <property type="entry name" value="IL-1_propep"/>
</dbReference>
<keyword evidence="9 16" id="KW-0666">Pyrogen</keyword>
<dbReference type="Pfam" id="PF00340">
    <property type="entry name" value="IL1"/>
    <property type="match status" value="1"/>
</dbReference>
<name>A0ABQ9U724_SAGOE</name>
<dbReference type="PRINTS" id="PR00264">
    <property type="entry name" value="INTERLEUKIN1"/>
</dbReference>
<keyword evidence="5" id="KW-0963">Cytoplasm</keyword>
<dbReference type="InterPro" id="IPR008996">
    <property type="entry name" value="IL1/FGF"/>
</dbReference>
<evidence type="ECO:0000256" key="2">
    <source>
        <dbReference type="ARBA" id="ARBA00004496"/>
    </source>
</evidence>
<evidence type="ECO:0000256" key="4">
    <source>
        <dbReference type="ARBA" id="ARBA00010448"/>
    </source>
</evidence>
<keyword evidence="19" id="KW-1185">Reference proteome</keyword>
<evidence type="ECO:0000256" key="12">
    <source>
        <dbReference type="ARBA" id="ARBA00023198"/>
    </source>
</evidence>
<keyword evidence="7 16" id="KW-0964">Secreted</keyword>
<feature type="domain" description="Interleukin-1 propeptide" evidence="17">
    <location>
        <begin position="1"/>
        <end position="109"/>
    </location>
</feature>
<evidence type="ECO:0000256" key="7">
    <source>
        <dbReference type="ARBA" id="ARBA00022525"/>
    </source>
</evidence>
<keyword evidence="12 16" id="KW-0395">Inflammatory response</keyword>
<accession>A0ABQ9U724</accession>
<evidence type="ECO:0000256" key="13">
    <source>
        <dbReference type="ARBA" id="ARBA00023242"/>
    </source>
</evidence>
<keyword evidence="13" id="KW-0539">Nucleus</keyword>
<dbReference type="Proteomes" id="UP001266305">
    <property type="component" value="Unassembled WGS sequence"/>
</dbReference>
<evidence type="ECO:0000259" key="17">
    <source>
        <dbReference type="Pfam" id="PF02394"/>
    </source>
</evidence>
<sequence length="276" mass="31571">MAKVPDLFEDLKNCYSENEEYSSSIDHLSLNQKSFYDVNYGSLHEECMDQSVSLSISETSKTSRLTFKESVVIVSTNGKVLKKRRLTLKQSITDDDLEAIANDIEEEIIKPRSAPFSFLSNAKYNFNKTRKHQFILNVALNHQSVIQTNDQHLMTTALQNLDEAVKFDMDAYISSKDDDKDYVTLRISKTRLFVSAQDENQPVLLKVTQFEMPEIPKTITGNETNLLFFWETQGTKSYFRSVAHPDLLIATMQDNLVCLARGPPFITDFQILENQA</sequence>
<organism evidence="18 19">
    <name type="scientific">Saguinus oedipus</name>
    <name type="common">Cotton-top tamarin</name>
    <name type="synonym">Oedipomidas oedipus</name>
    <dbReference type="NCBI Taxonomy" id="9490"/>
    <lineage>
        <taxon>Eukaryota</taxon>
        <taxon>Metazoa</taxon>
        <taxon>Chordata</taxon>
        <taxon>Craniata</taxon>
        <taxon>Vertebrata</taxon>
        <taxon>Euteleostomi</taxon>
        <taxon>Mammalia</taxon>
        <taxon>Eutheria</taxon>
        <taxon>Euarchontoglires</taxon>
        <taxon>Primates</taxon>
        <taxon>Haplorrhini</taxon>
        <taxon>Platyrrhini</taxon>
        <taxon>Cebidae</taxon>
        <taxon>Callitrichinae</taxon>
        <taxon>Saguinus</taxon>
    </lineage>
</organism>
<evidence type="ECO:0000256" key="11">
    <source>
        <dbReference type="ARBA" id="ARBA00023180"/>
    </source>
</evidence>
<dbReference type="PROSITE" id="PS00253">
    <property type="entry name" value="INTERLEUKIN_1"/>
    <property type="match status" value="1"/>
</dbReference>
<gene>
    <name evidence="18" type="primary">IL1A</name>
    <name evidence="18" type="ORF">P7K49_029398</name>
</gene>
<dbReference type="InterPro" id="IPR020877">
    <property type="entry name" value="IL-1_CS"/>
</dbReference>
<dbReference type="PRINTS" id="PR01357">
    <property type="entry name" value="INTRLEUKN1AB"/>
</dbReference>
<evidence type="ECO:0000256" key="8">
    <source>
        <dbReference type="ARBA" id="ARBA00022553"/>
    </source>
</evidence>
<dbReference type="InterPro" id="IPR003295">
    <property type="entry name" value="IL-1_alpha"/>
</dbReference>
<dbReference type="Gene3D" id="2.80.10.50">
    <property type="match status" value="1"/>
</dbReference>
<dbReference type="Pfam" id="PF02394">
    <property type="entry name" value="IL1_propep"/>
    <property type="match status" value="1"/>
</dbReference>
<evidence type="ECO:0000256" key="15">
    <source>
        <dbReference type="ARBA" id="ARBA00034134"/>
    </source>
</evidence>
<dbReference type="PANTHER" id="PTHR10078">
    <property type="entry name" value="INTERLEUKIN-1 FAMILY MEMBER"/>
    <property type="match status" value="1"/>
</dbReference>
<keyword evidence="14 16" id="KW-0497">Mitogen</keyword>
<evidence type="ECO:0000256" key="16">
    <source>
        <dbReference type="RuleBase" id="RU003753"/>
    </source>
</evidence>
<dbReference type="EMBL" id="JASSZA010000015">
    <property type="protein sequence ID" value="KAK2092869.1"/>
    <property type="molecule type" value="Genomic_DNA"/>
</dbReference>
<evidence type="ECO:0000313" key="18">
    <source>
        <dbReference type="EMBL" id="KAK2092869.1"/>
    </source>
</evidence>
<evidence type="ECO:0000256" key="5">
    <source>
        <dbReference type="ARBA" id="ARBA00022490"/>
    </source>
</evidence>
<protein>
    <recommendedName>
        <fullName evidence="16">Interleukin-1</fullName>
    </recommendedName>
</protein>
<reference evidence="18 19" key="1">
    <citation type="submission" date="2023-05" db="EMBL/GenBank/DDBJ databases">
        <title>B98-5 Cell Line De Novo Hybrid Assembly: An Optical Mapping Approach.</title>
        <authorList>
            <person name="Kananen K."/>
            <person name="Auerbach J.A."/>
            <person name="Kautto E."/>
            <person name="Blachly J.S."/>
        </authorList>
    </citation>
    <scope>NUCLEOTIDE SEQUENCE [LARGE SCALE GENOMIC DNA]</scope>
    <source>
        <strain evidence="18">B95-8</strain>
        <tissue evidence="18">Cell line</tissue>
    </source>
</reference>
<keyword evidence="10" id="KW-0007">Acetylation</keyword>
<dbReference type="CDD" id="cd23295">
    <property type="entry name" value="beta-trefoil_IL1A"/>
    <property type="match status" value="1"/>
</dbReference>
<keyword evidence="8" id="KW-0597">Phosphoprotein</keyword>
<comment type="similarity">
    <text evidence="4 16">Belongs to the IL-1 family.</text>
</comment>
<dbReference type="SMART" id="SM00125">
    <property type="entry name" value="IL1"/>
    <property type="match status" value="1"/>
</dbReference>
<dbReference type="PANTHER" id="PTHR10078:SF33">
    <property type="entry name" value="INTERLEUKIN-1 ALPHA"/>
    <property type="match status" value="1"/>
</dbReference>
<dbReference type="PRINTS" id="PR01358">
    <property type="entry name" value="INTRLEUKIN1A"/>
</dbReference>
<keyword evidence="11" id="KW-0325">Glycoprotein</keyword>
<keyword evidence="6 16" id="KW-0202">Cytokine</keyword>
<evidence type="ECO:0000313" key="19">
    <source>
        <dbReference type="Proteomes" id="UP001266305"/>
    </source>
</evidence>
<proteinExistence type="inferred from homology"/>
<comment type="caution">
    <text evidence="18">The sequence shown here is derived from an EMBL/GenBank/DDBJ whole genome shotgun (WGS) entry which is preliminary data.</text>
</comment>
<evidence type="ECO:0000256" key="1">
    <source>
        <dbReference type="ARBA" id="ARBA00004123"/>
    </source>
</evidence>
<dbReference type="SUPFAM" id="SSF50353">
    <property type="entry name" value="Cytokine"/>
    <property type="match status" value="1"/>
</dbReference>